<sequence length="309" mass="35070">MGGVLQVMLMLALSVELIVGFLGNTFMALVACMDWRKSRKISPVDRILLALAVSRLAMLLSFLLSLLVYPALMATRKTLRAMSTTWTITNHFSIWLATILSIYYFLKIANFSNSIFLYLKWRVRKVVLGALLVSLALLLLNIVVLNAHDGVWTNEYLSNVSYSFSSSKSVQFPTLVFCIITVFTFVPFTVSLAVFLLLIFSLWKHHKKMWHHVPGSKDASTVAHVRALQTTVAFLLLYAIFFFSLLLQFWNSKFLQEDRIILPLEVIGTTFPSGHTVVLILATRRLREASLSMLRWLRGMDRGLEPSDS</sequence>
<feature type="transmembrane region" description="Helical" evidence="14">
    <location>
        <begin position="47"/>
        <end position="68"/>
    </location>
</feature>
<evidence type="ECO:0000256" key="8">
    <source>
        <dbReference type="ARBA" id="ARBA00023136"/>
    </source>
</evidence>
<name>A0A1S3FVS0_DIPOR</name>
<keyword evidence="7 13" id="KW-0297">G-protein coupled receptor</keyword>
<dbReference type="FunCoup" id="A0A1S3FVS0">
    <property type="interactions" value="213"/>
</dbReference>
<dbReference type="PROSITE" id="PS50262">
    <property type="entry name" value="G_PROTEIN_RECEP_F1_2"/>
    <property type="match status" value="1"/>
</dbReference>
<dbReference type="CDD" id="cd15019">
    <property type="entry name" value="7tm_TAS2R14-like"/>
    <property type="match status" value="1"/>
</dbReference>
<evidence type="ECO:0000256" key="1">
    <source>
        <dbReference type="ARBA" id="ARBA00004141"/>
    </source>
</evidence>
<evidence type="ECO:0000256" key="2">
    <source>
        <dbReference type="ARBA" id="ARBA00007376"/>
    </source>
</evidence>
<dbReference type="RefSeq" id="XP_012880485.1">
    <property type="nucleotide sequence ID" value="XM_013025031.1"/>
</dbReference>
<evidence type="ECO:0000256" key="5">
    <source>
        <dbReference type="ARBA" id="ARBA00022692"/>
    </source>
</evidence>
<keyword evidence="8 13" id="KW-0472">Membrane</keyword>
<protein>
    <recommendedName>
        <fullName evidence="13">Taste receptor type 2</fullName>
    </recommendedName>
</protein>
<evidence type="ECO:0000256" key="6">
    <source>
        <dbReference type="ARBA" id="ARBA00022989"/>
    </source>
</evidence>
<dbReference type="InterPro" id="IPR017452">
    <property type="entry name" value="GPCR_Rhodpsn_7TM"/>
</dbReference>
<accession>A0A1S3FVS0</accession>
<gene>
    <name evidence="17" type="primary">LOC105992208</name>
</gene>
<keyword evidence="10" id="KW-0325">Glycoprotein</keyword>
<evidence type="ECO:0000256" key="4">
    <source>
        <dbReference type="ARBA" id="ARBA00022606"/>
    </source>
</evidence>
<dbReference type="InParanoid" id="A0A1S3FVS0"/>
<organism evidence="16 17">
    <name type="scientific">Dipodomys ordii</name>
    <name type="common">Ord's kangaroo rat</name>
    <dbReference type="NCBI Taxonomy" id="10020"/>
    <lineage>
        <taxon>Eukaryota</taxon>
        <taxon>Metazoa</taxon>
        <taxon>Chordata</taxon>
        <taxon>Craniata</taxon>
        <taxon>Vertebrata</taxon>
        <taxon>Euteleostomi</taxon>
        <taxon>Mammalia</taxon>
        <taxon>Eutheria</taxon>
        <taxon>Euarchontoglires</taxon>
        <taxon>Glires</taxon>
        <taxon>Rodentia</taxon>
        <taxon>Castorimorpha</taxon>
        <taxon>Heteromyidae</taxon>
        <taxon>Dipodomyinae</taxon>
        <taxon>Dipodomys</taxon>
    </lineage>
</organism>
<feature type="transmembrane region" description="Helical" evidence="14">
    <location>
        <begin position="260"/>
        <end position="283"/>
    </location>
</feature>
<evidence type="ECO:0000256" key="11">
    <source>
        <dbReference type="ARBA" id="ARBA00023224"/>
    </source>
</evidence>
<evidence type="ECO:0000256" key="13">
    <source>
        <dbReference type="RuleBase" id="RU004424"/>
    </source>
</evidence>
<dbReference type="SUPFAM" id="SSF81321">
    <property type="entry name" value="Family A G protein-coupled receptor-like"/>
    <property type="match status" value="1"/>
</dbReference>
<evidence type="ECO:0000256" key="10">
    <source>
        <dbReference type="ARBA" id="ARBA00023180"/>
    </source>
</evidence>
<keyword evidence="16" id="KW-1185">Reference proteome</keyword>
<evidence type="ECO:0000259" key="15">
    <source>
        <dbReference type="PROSITE" id="PS50262"/>
    </source>
</evidence>
<feature type="transmembrane region" description="Helical" evidence="14">
    <location>
        <begin position="174"/>
        <end position="203"/>
    </location>
</feature>
<dbReference type="FunFam" id="1.20.1070.10:FF:000042">
    <property type="entry name" value="Taste receptor type 2 member 7"/>
    <property type="match status" value="1"/>
</dbReference>
<keyword evidence="9 13" id="KW-0675">Receptor</keyword>
<feature type="transmembrane region" description="Helical" evidence="14">
    <location>
        <begin position="6"/>
        <end position="35"/>
    </location>
</feature>
<dbReference type="InterPro" id="IPR007960">
    <property type="entry name" value="TAS2R"/>
</dbReference>
<evidence type="ECO:0000313" key="17">
    <source>
        <dbReference type="RefSeq" id="XP_012880485.1"/>
    </source>
</evidence>
<reference evidence="17" key="1">
    <citation type="submission" date="2025-08" db="UniProtKB">
        <authorList>
            <consortium name="RefSeq"/>
        </authorList>
    </citation>
    <scope>IDENTIFICATION</scope>
    <source>
        <tissue evidence="17">Kidney</tissue>
    </source>
</reference>
<feature type="transmembrane region" description="Helical" evidence="14">
    <location>
        <begin position="88"/>
        <end position="106"/>
    </location>
</feature>
<dbReference type="Pfam" id="PF05296">
    <property type="entry name" value="TAS2R"/>
    <property type="match status" value="1"/>
</dbReference>
<dbReference type="Proteomes" id="UP000081671">
    <property type="component" value="Unplaced"/>
</dbReference>
<keyword evidence="11 13" id="KW-0807">Transducer</keyword>
<dbReference type="GO" id="GO:0004930">
    <property type="term" value="F:G protein-coupled receptor activity"/>
    <property type="evidence" value="ECO:0007669"/>
    <property type="project" value="UniProtKB-KW"/>
</dbReference>
<feature type="transmembrane region" description="Helical" evidence="14">
    <location>
        <begin position="126"/>
        <end position="147"/>
    </location>
</feature>
<keyword evidence="4 13" id="KW-0716">Sensory transduction</keyword>
<evidence type="ECO:0000256" key="14">
    <source>
        <dbReference type="SAM" id="Phobius"/>
    </source>
</evidence>
<keyword evidence="6 14" id="KW-1133">Transmembrane helix</keyword>
<evidence type="ECO:0000256" key="7">
    <source>
        <dbReference type="ARBA" id="ARBA00023040"/>
    </source>
</evidence>
<proteinExistence type="inferred from homology"/>
<dbReference type="OrthoDB" id="8876749at2759"/>
<evidence type="ECO:0000256" key="3">
    <source>
        <dbReference type="ARBA" id="ARBA00022480"/>
    </source>
</evidence>
<feature type="domain" description="G-protein coupled receptors family 1 profile" evidence="15">
    <location>
        <begin position="23"/>
        <end position="247"/>
    </location>
</feature>
<feature type="transmembrane region" description="Helical" evidence="14">
    <location>
        <begin position="224"/>
        <end position="248"/>
    </location>
</feature>
<dbReference type="GO" id="GO:0016020">
    <property type="term" value="C:membrane"/>
    <property type="evidence" value="ECO:0007669"/>
    <property type="project" value="UniProtKB-SubCell"/>
</dbReference>
<comment type="subcellular location">
    <subcellularLocation>
        <location evidence="1 13">Membrane</location>
        <topology evidence="1 13">Multi-pass membrane protein</topology>
    </subcellularLocation>
</comment>
<evidence type="ECO:0000256" key="9">
    <source>
        <dbReference type="ARBA" id="ARBA00023170"/>
    </source>
</evidence>
<dbReference type="PANTHER" id="PTHR11394">
    <property type="entry name" value="TASTE RECEPTOR TYPE 2"/>
    <property type="match status" value="1"/>
</dbReference>
<dbReference type="Gene3D" id="1.20.1070.10">
    <property type="entry name" value="Rhodopsin 7-helix transmembrane proteins"/>
    <property type="match status" value="1"/>
</dbReference>
<keyword evidence="5 13" id="KW-0812">Transmembrane</keyword>
<dbReference type="GeneID" id="105992208"/>
<evidence type="ECO:0000256" key="12">
    <source>
        <dbReference type="RuleBase" id="RU004423"/>
    </source>
</evidence>
<comment type="similarity">
    <text evidence="2 12">Belongs to the G-protein coupled receptor T2R family.</text>
</comment>
<evidence type="ECO:0000313" key="16">
    <source>
        <dbReference type="Proteomes" id="UP000081671"/>
    </source>
</evidence>
<dbReference type="GO" id="GO:0033038">
    <property type="term" value="F:bitter taste receptor activity"/>
    <property type="evidence" value="ECO:0007669"/>
    <property type="project" value="InterPro"/>
</dbReference>
<keyword evidence="3 13" id="KW-0919">Taste</keyword>
<dbReference type="AlphaFoldDB" id="A0A1S3FVS0"/>
<dbReference type="PANTHER" id="PTHR11394:SF23">
    <property type="entry name" value="TASTE RECEPTOR TYPE 2 MEMBER 14"/>
    <property type="match status" value="1"/>
</dbReference>
<dbReference type="KEGG" id="dord:105992208"/>